<feature type="domain" description="5'-Nucleotidase C-terminal" evidence="3">
    <location>
        <begin position="392"/>
        <end position="566"/>
    </location>
</feature>
<gene>
    <name evidence="4" type="ORF">YM304_03090</name>
</gene>
<dbReference type="SUPFAM" id="SSF56300">
    <property type="entry name" value="Metallo-dependent phosphatases"/>
    <property type="match status" value="1"/>
</dbReference>
<organism evidence="4 5">
    <name type="scientific">Ilumatobacter coccineus (strain NBRC 103263 / KCTC 29153 / YM16-304)</name>
    <dbReference type="NCBI Taxonomy" id="1313172"/>
    <lineage>
        <taxon>Bacteria</taxon>
        <taxon>Bacillati</taxon>
        <taxon>Actinomycetota</taxon>
        <taxon>Acidimicrobiia</taxon>
        <taxon>Acidimicrobiales</taxon>
        <taxon>Ilumatobacteraceae</taxon>
        <taxon>Ilumatobacter</taxon>
    </lineage>
</organism>
<name>A0A6C7E107_ILUCY</name>
<sequence length="1002" mass="104614">MSTLHSRSRRRAAVSAVTVAGLGLTTAVVGGVSPLVGAADGDETVQILSFNDYHGHVEADTPGTIDGSFDDDQAAGGAEYLSAKLTELREATDADNSYTVAAGDLIGGSPYFSGLFHDEPSVESLNAMGLDYSGVGNHEFDEGVTELMRMQNGGCHPDDGCYFTDYDDDTPGDQEFSGAVFSWLAANVTEDAPDGTDDFADTIAPWSVETTEAGHEIAFIGMTLEGTPELVAASGITGFTFHDEIVAGNAAVADIKLAHPTLETIIVLLHEGGIPSPFAINGCAGVSGPVVEIAEGLDAEIDAIVTGHTHQPYTCSIPDPDDDPRPVVSAWSFGRVVTEMILELDDDGEVDRDTFTMVNHPVMQAELTPDPVQTSIIEKWSPLAESIGSTPVGTITADITRGENGGNRGIESAAGNLVADAQLAATAEAPLNAEIAFMNPGGLRSDLTYATSDKGEGDGVVTYGEAFTFQPFNNTMFVLPMTGAQIQSVLEEQCQPGGSSRPFLHLGVSEGFTYDLVTSSVGSTCTGVEVSNVKLNGVDIEPAAIYQVAVNNFLADGGDNFDTFAEVDPFDRKPGPQDIDALNDYLDANSPVEPPSIDRVNETLTVLPGTTEALTPARLLETRVGDDKKTVDGEFEGIGPNPADEVVELTVLERGGVPEGADAVWLNVAAIRPDTKGYLTVYPCDAERPLSANANYTAGSVVSNAVLAKVSDEGTVCIYTNRTSELTADVIAYVPSGGSPTAIDPVRYLETRVGDDAKTFDGLFEGDGPILGDTTLKLDVAGRGDVAADAKAVVMNVAAINPATNGYLTIYACDDDRPLAASVNFRADEVRSNSVTAGIGEDGDVCIYARQTVEVTIDINGFIPADGSPDPVEPARILETRIADEYKTVDGEREGEGPVAAGEVVELIVAGRGGVADDAVTAVLNIATVNPTGPGYATAYPCGEEQPNTANVNYRGGDVNSNAVVAKIGDEGKVCIFTSAATDMVVDVTAEIPVVVPHRPAS</sequence>
<reference evidence="4 5" key="1">
    <citation type="journal article" date="2013" name="Int. J. Syst. Evol. Microbiol.">
        <title>Ilumatobacter nonamiense sp. nov. and Ilumatobacter coccineum sp. nov., isolated from seashore sand.</title>
        <authorList>
            <person name="Matsumoto A."/>
            <person name="Kasai H."/>
            <person name="Matsuo Y."/>
            <person name="Shizuri Y."/>
            <person name="Ichikawa N."/>
            <person name="Fujita N."/>
            <person name="Omura S."/>
            <person name="Takahashi Y."/>
        </authorList>
    </citation>
    <scope>NUCLEOTIDE SEQUENCE [LARGE SCALE GENOMIC DNA]</scope>
    <source>
        <strain evidence="5">NBRC 103263 / KCTC 29153 / YM16-304</strain>
    </source>
</reference>
<dbReference type="InterPro" id="IPR029052">
    <property type="entry name" value="Metallo-depent_PP-like"/>
</dbReference>
<dbReference type="InterPro" id="IPR008334">
    <property type="entry name" value="5'-Nucleotdase_C"/>
</dbReference>
<evidence type="ECO:0000256" key="1">
    <source>
        <dbReference type="ARBA" id="ARBA00022729"/>
    </source>
</evidence>
<keyword evidence="5" id="KW-1185">Reference proteome</keyword>
<evidence type="ECO:0000259" key="2">
    <source>
        <dbReference type="Pfam" id="PF00149"/>
    </source>
</evidence>
<dbReference type="AlphaFoldDB" id="A0A6C7E107"/>
<evidence type="ECO:0000313" key="5">
    <source>
        <dbReference type="Proteomes" id="UP000011863"/>
    </source>
</evidence>
<dbReference type="Gene3D" id="3.60.21.10">
    <property type="match status" value="1"/>
</dbReference>
<proteinExistence type="predicted"/>
<dbReference type="PANTHER" id="PTHR11575">
    <property type="entry name" value="5'-NUCLEOTIDASE-RELATED"/>
    <property type="match status" value="1"/>
</dbReference>
<dbReference type="KEGG" id="aym:YM304_03090"/>
<dbReference type="Pfam" id="PF02872">
    <property type="entry name" value="5_nucleotid_C"/>
    <property type="match status" value="1"/>
</dbReference>
<keyword evidence="1" id="KW-0732">Signal</keyword>
<dbReference type="InterPro" id="IPR004843">
    <property type="entry name" value="Calcineurin-like_PHP"/>
</dbReference>
<keyword evidence="4" id="KW-0378">Hydrolase</keyword>
<dbReference type="PRINTS" id="PR01607">
    <property type="entry name" value="APYRASEFAMLY"/>
</dbReference>
<dbReference type="GO" id="GO:0009166">
    <property type="term" value="P:nucleotide catabolic process"/>
    <property type="evidence" value="ECO:0007669"/>
    <property type="project" value="InterPro"/>
</dbReference>
<dbReference type="EMBL" id="AP012057">
    <property type="protein sequence ID" value="BAN00623.1"/>
    <property type="molecule type" value="Genomic_DNA"/>
</dbReference>
<dbReference type="SUPFAM" id="SSF55816">
    <property type="entry name" value="5'-nucleotidase (syn. UDP-sugar hydrolase), C-terminal domain"/>
    <property type="match status" value="1"/>
</dbReference>
<dbReference type="PANTHER" id="PTHR11575:SF24">
    <property type="entry name" value="5'-NUCLEOTIDASE"/>
    <property type="match status" value="1"/>
</dbReference>
<evidence type="ECO:0000259" key="3">
    <source>
        <dbReference type="Pfam" id="PF02872"/>
    </source>
</evidence>
<accession>A0A6C7E107</accession>
<dbReference type="OrthoDB" id="1016457at2"/>
<dbReference type="InterPro" id="IPR006179">
    <property type="entry name" value="5_nucleotidase/apyrase"/>
</dbReference>
<dbReference type="GO" id="GO:0008768">
    <property type="term" value="F:UDP-sugar diphosphatase activity"/>
    <property type="evidence" value="ECO:0007669"/>
    <property type="project" value="TreeGrafter"/>
</dbReference>
<dbReference type="InterPro" id="IPR036907">
    <property type="entry name" value="5'-Nucleotdase_C_sf"/>
</dbReference>
<dbReference type="Proteomes" id="UP000011863">
    <property type="component" value="Chromosome"/>
</dbReference>
<dbReference type="Pfam" id="PF00149">
    <property type="entry name" value="Metallophos"/>
    <property type="match status" value="1"/>
</dbReference>
<dbReference type="EC" id="3.1.3.5" evidence="4"/>
<dbReference type="GO" id="GO:0008253">
    <property type="term" value="F:5'-nucleotidase activity"/>
    <property type="evidence" value="ECO:0007669"/>
    <property type="project" value="UniProtKB-EC"/>
</dbReference>
<feature type="domain" description="Calcineurin-like phosphoesterase" evidence="2">
    <location>
        <begin position="47"/>
        <end position="312"/>
    </location>
</feature>
<dbReference type="GO" id="GO:0030288">
    <property type="term" value="C:outer membrane-bounded periplasmic space"/>
    <property type="evidence" value="ECO:0007669"/>
    <property type="project" value="TreeGrafter"/>
</dbReference>
<evidence type="ECO:0000313" key="4">
    <source>
        <dbReference type="EMBL" id="BAN00623.1"/>
    </source>
</evidence>
<dbReference type="Gene3D" id="3.90.780.10">
    <property type="entry name" value="5'-Nucleotidase, C-terminal domain"/>
    <property type="match status" value="1"/>
</dbReference>
<protein>
    <submittedName>
        <fullName evidence="4">Putative 5'-nucleotidase</fullName>
        <ecNumber evidence="4">3.1.3.5</ecNumber>
    </submittedName>
</protein>